<dbReference type="InterPro" id="IPR032675">
    <property type="entry name" value="LRR_dom_sf"/>
</dbReference>
<dbReference type="PANTHER" id="PTHR47988">
    <property type="entry name" value="SOMATIC EMBRYOGENESIS RECEPTOR KINASE 1"/>
    <property type="match status" value="1"/>
</dbReference>
<feature type="region of interest" description="Disordered" evidence="5">
    <location>
        <begin position="84"/>
        <end position="193"/>
    </location>
</feature>
<protein>
    <recommendedName>
        <fullName evidence="9">L domain-like protein</fullName>
    </recommendedName>
</protein>
<evidence type="ECO:0000256" key="6">
    <source>
        <dbReference type="SAM" id="SignalP"/>
    </source>
</evidence>
<evidence type="ECO:0000313" key="8">
    <source>
        <dbReference type="Proteomes" id="UP001295423"/>
    </source>
</evidence>
<dbReference type="GO" id="GO:0016020">
    <property type="term" value="C:membrane"/>
    <property type="evidence" value="ECO:0007669"/>
    <property type="project" value="UniProtKB-SubCell"/>
</dbReference>
<feature type="compositionally biased region" description="Polar residues" evidence="5">
    <location>
        <begin position="96"/>
        <end position="105"/>
    </location>
</feature>
<feature type="compositionally biased region" description="Polar residues" evidence="5">
    <location>
        <begin position="112"/>
        <end position="122"/>
    </location>
</feature>
<name>A0AAD2CZ99_9STRA</name>
<dbReference type="SUPFAM" id="SSF52058">
    <property type="entry name" value="L domain-like"/>
    <property type="match status" value="1"/>
</dbReference>
<evidence type="ECO:0000256" key="2">
    <source>
        <dbReference type="ARBA" id="ARBA00022729"/>
    </source>
</evidence>
<evidence type="ECO:0000313" key="7">
    <source>
        <dbReference type="EMBL" id="CAJ1943503.1"/>
    </source>
</evidence>
<keyword evidence="8" id="KW-1185">Reference proteome</keyword>
<sequence length="491" mass="52856">MVTVRLWLISLLAIHVVNGETIRRERKREKESKHESIQLRTRWFMHAAQNAKASAAGFDTEDETLMLQFEAMIEENMSIATASPSAASIAPSPTTRISSFPTTLPSEGGMTPSPTKSPSEVPSSTTAQPSESQSASPSEGVMDGTPIGVPMNSPTSIPSLRSGVPTLSPSLSLPEVPSASPSVIPTSSSTTPCNMSPQNRADSMLALINVISRQNDVIRGGSPQNLAANWIINGDEAKLCPQDDTWIQRYIMAVFYYSTNGNRWFQCQSPSDTGLSISEANEACNLTSTSAEGTYAWLTPDSECLWAGITCDDSENTIEQLAIESNGVSGTIPFEIRSLQSLVNLSLERGIITGTIPEDVGFIRGLETLDLDNNIIEGTIPLSIYRLTNLQQLDLDQNELQGTISPTIERMTNLRLLQLNSNNLSGTIPTELGKLPNLSVATFERNQMDGTMPSEVCANVDVLSTLTTDCLGAPNRPSPPFVACSCCSGCF</sequence>
<keyword evidence="4" id="KW-0472">Membrane</keyword>
<keyword evidence="3" id="KW-0677">Repeat</keyword>
<gene>
    <name evidence="7" type="ORF">CYCCA115_LOCUS8473</name>
</gene>
<evidence type="ECO:0000256" key="3">
    <source>
        <dbReference type="ARBA" id="ARBA00022737"/>
    </source>
</evidence>
<organism evidence="7 8">
    <name type="scientific">Cylindrotheca closterium</name>
    <dbReference type="NCBI Taxonomy" id="2856"/>
    <lineage>
        <taxon>Eukaryota</taxon>
        <taxon>Sar</taxon>
        <taxon>Stramenopiles</taxon>
        <taxon>Ochrophyta</taxon>
        <taxon>Bacillariophyta</taxon>
        <taxon>Bacillariophyceae</taxon>
        <taxon>Bacillariophycidae</taxon>
        <taxon>Bacillariales</taxon>
        <taxon>Bacillariaceae</taxon>
        <taxon>Cylindrotheca</taxon>
    </lineage>
</organism>
<accession>A0AAD2CZ99</accession>
<evidence type="ECO:0000256" key="1">
    <source>
        <dbReference type="ARBA" id="ARBA00004370"/>
    </source>
</evidence>
<dbReference type="Proteomes" id="UP001295423">
    <property type="component" value="Unassembled WGS sequence"/>
</dbReference>
<dbReference type="InterPro" id="IPR001611">
    <property type="entry name" value="Leu-rich_rpt"/>
</dbReference>
<feature type="compositionally biased region" description="Low complexity" evidence="5">
    <location>
        <begin position="84"/>
        <end position="95"/>
    </location>
</feature>
<comment type="subcellular location">
    <subcellularLocation>
        <location evidence="1">Membrane</location>
    </subcellularLocation>
</comment>
<evidence type="ECO:0008006" key="9">
    <source>
        <dbReference type="Google" id="ProtNLM"/>
    </source>
</evidence>
<dbReference type="AlphaFoldDB" id="A0AAD2CZ99"/>
<reference evidence="7" key="1">
    <citation type="submission" date="2023-08" db="EMBL/GenBank/DDBJ databases">
        <authorList>
            <person name="Audoor S."/>
            <person name="Bilcke G."/>
        </authorList>
    </citation>
    <scope>NUCLEOTIDE SEQUENCE</scope>
</reference>
<feature type="compositionally biased region" description="Low complexity" evidence="5">
    <location>
        <begin position="162"/>
        <end position="192"/>
    </location>
</feature>
<feature type="chain" id="PRO_5041973838" description="L domain-like protein" evidence="6">
    <location>
        <begin position="20"/>
        <end position="491"/>
    </location>
</feature>
<dbReference type="FunFam" id="3.80.10.10:FF:000400">
    <property type="entry name" value="Nuclear pore complex protein NUP107"/>
    <property type="match status" value="1"/>
</dbReference>
<comment type="caution">
    <text evidence="7">The sequence shown here is derived from an EMBL/GenBank/DDBJ whole genome shotgun (WGS) entry which is preliminary data.</text>
</comment>
<feature type="compositionally biased region" description="Low complexity" evidence="5">
    <location>
        <begin position="123"/>
        <end position="139"/>
    </location>
</feature>
<keyword evidence="2 6" id="KW-0732">Signal</keyword>
<dbReference type="EMBL" id="CAKOGP040001113">
    <property type="protein sequence ID" value="CAJ1943503.1"/>
    <property type="molecule type" value="Genomic_DNA"/>
</dbReference>
<evidence type="ECO:0000256" key="4">
    <source>
        <dbReference type="ARBA" id="ARBA00023136"/>
    </source>
</evidence>
<feature type="signal peptide" evidence="6">
    <location>
        <begin position="1"/>
        <end position="19"/>
    </location>
</feature>
<proteinExistence type="predicted"/>
<evidence type="ECO:0000256" key="5">
    <source>
        <dbReference type="SAM" id="MobiDB-lite"/>
    </source>
</evidence>
<dbReference type="Gene3D" id="3.80.10.10">
    <property type="entry name" value="Ribonuclease Inhibitor"/>
    <property type="match status" value="1"/>
</dbReference>
<dbReference type="Pfam" id="PF13855">
    <property type="entry name" value="LRR_8"/>
    <property type="match status" value="1"/>
</dbReference>